<dbReference type="Gene3D" id="3.30.565.10">
    <property type="entry name" value="Histidine kinase-like ATPase, C-terminal domain"/>
    <property type="match status" value="1"/>
</dbReference>
<dbReference type="Pfam" id="PF02518">
    <property type="entry name" value="HATPase_c"/>
    <property type="match status" value="1"/>
</dbReference>
<evidence type="ECO:0000256" key="1">
    <source>
        <dbReference type="ARBA" id="ARBA00000085"/>
    </source>
</evidence>
<accession>A0A8T6QJK6</accession>
<comment type="catalytic activity">
    <reaction evidence="1">
        <text>ATP + protein L-histidine = ADP + protein N-phospho-L-histidine.</text>
        <dbReference type="EC" id="2.7.13.3"/>
    </reaction>
</comment>
<keyword evidence="4" id="KW-0808">Transferase</keyword>
<reference evidence="4 5" key="1">
    <citation type="submission" date="2020-02" db="EMBL/GenBank/DDBJ databases">
        <authorList>
            <person name="Subbiah M."/>
            <person name="Call D."/>
        </authorList>
    </citation>
    <scope>NUCLEOTIDE SEQUENCE [LARGE SCALE GENOMIC DNA]</scope>
    <source>
        <strain evidence="4 5">8375wB1</strain>
    </source>
</reference>
<feature type="non-terminal residue" evidence="4">
    <location>
        <position position="1"/>
    </location>
</feature>
<dbReference type="InterPro" id="IPR003594">
    <property type="entry name" value="HATPase_dom"/>
</dbReference>
<evidence type="ECO:0000259" key="3">
    <source>
        <dbReference type="Pfam" id="PF02518"/>
    </source>
</evidence>
<dbReference type="SUPFAM" id="SSF55874">
    <property type="entry name" value="ATPase domain of HSP90 chaperone/DNA topoisomerase II/histidine kinase"/>
    <property type="match status" value="1"/>
</dbReference>
<protein>
    <recommendedName>
        <fullName evidence="2">histidine kinase</fullName>
        <ecNumber evidence="2">2.7.13.3</ecNumber>
    </recommendedName>
</protein>
<gene>
    <name evidence="4" type="ORF">G3W53_32915</name>
</gene>
<dbReference type="EMBL" id="JAAGYP010001083">
    <property type="protein sequence ID" value="NEN74692.1"/>
    <property type="molecule type" value="Genomic_DNA"/>
</dbReference>
<dbReference type="PANTHER" id="PTHR34220">
    <property type="entry name" value="SENSOR HISTIDINE KINASE YPDA"/>
    <property type="match status" value="1"/>
</dbReference>
<evidence type="ECO:0000313" key="5">
    <source>
        <dbReference type="Proteomes" id="UP000471360"/>
    </source>
</evidence>
<comment type="caution">
    <text evidence="4">The sequence shown here is derived from an EMBL/GenBank/DDBJ whole genome shotgun (WGS) entry which is preliminary data.</text>
</comment>
<dbReference type="InterPro" id="IPR050640">
    <property type="entry name" value="Bact_2-comp_sensor_kinase"/>
</dbReference>
<dbReference type="GO" id="GO:0004673">
    <property type="term" value="F:protein histidine kinase activity"/>
    <property type="evidence" value="ECO:0007669"/>
    <property type="project" value="UniProtKB-EC"/>
</dbReference>
<organism evidence="4 5">
    <name type="scientific">Escherichia coli</name>
    <dbReference type="NCBI Taxonomy" id="562"/>
    <lineage>
        <taxon>Bacteria</taxon>
        <taxon>Pseudomonadati</taxon>
        <taxon>Pseudomonadota</taxon>
        <taxon>Gammaproteobacteria</taxon>
        <taxon>Enterobacterales</taxon>
        <taxon>Enterobacteriaceae</taxon>
        <taxon>Escherichia</taxon>
    </lineage>
</organism>
<dbReference type="EC" id="2.7.13.3" evidence="2"/>
<dbReference type="PANTHER" id="PTHR34220:SF7">
    <property type="entry name" value="SENSOR HISTIDINE KINASE YPDA"/>
    <property type="match status" value="1"/>
</dbReference>
<sequence>HVRIIVQDNGQGISKDKMHLLGETSVESESGTGSALENLNLRLKGLFGKSAALQFESTSSGTTFWCVLPYERQEEE</sequence>
<dbReference type="Proteomes" id="UP000471360">
    <property type="component" value="Unassembled WGS sequence"/>
</dbReference>
<dbReference type="PRINTS" id="PR00344">
    <property type="entry name" value="BCTRLSENSOR"/>
</dbReference>
<dbReference type="InterPro" id="IPR036890">
    <property type="entry name" value="HATPase_C_sf"/>
</dbReference>
<keyword evidence="4" id="KW-0418">Kinase</keyword>
<dbReference type="AlphaFoldDB" id="A0A8T6QJK6"/>
<dbReference type="InterPro" id="IPR004358">
    <property type="entry name" value="Sig_transdc_His_kin-like_C"/>
</dbReference>
<proteinExistence type="predicted"/>
<feature type="domain" description="Histidine kinase/HSP90-like ATPase" evidence="3">
    <location>
        <begin position="1"/>
        <end position="71"/>
    </location>
</feature>
<name>A0A8T6QJK6_ECOLX</name>
<evidence type="ECO:0000256" key="2">
    <source>
        <dbReference type="ARBA" id="ARBA00012438"/>
    </source>
</evidence>
<evidence type="ECO:0000313" key="4">
    <source>
        <dbReference type="EMBL" id="NEN74692.1"/>
    </source>
</evidence>